<evidence type="ECO:0000259" key="4">
    <source>
        <dbReference type="PROSITE" id="PS01124"/>
    </source>
</evidence>
<dbReference type="InterPro" id="IPR018060">
    <property type="entry name" value="HTH_AraC"/>
</dbReference>
<dbReference type="AlphaFoldDB" id="A0A1I6RTY3"/>
<evidence type="ECO:0000313" key="5">
    <source>
        <dbReference type="EMBL" id="SFS68177.1"/>
    </source>
</evidence>
<dbReference type="PROSITE" id="PS00041">
    <property type="entry name" value="HTH_ARAC_FAMILY_1"/>
    <property type="match status" value="1"/>
</dbReference>
<dbReference type="Gene3D" id="1.10.10.60">
    <property type="entry name" value="Homeodomain-like"/>
    <property type="match status" value="1"/>
</dbReference>
<evidence type="ECO:0000313" key="6">
    <source>
        <dbReference type="Proteomes" id="UP000199392"/>
    </source>
</evidence>
<dbReference type="PROSITE" id="PS01124">
    <property type="entry name" value="HTH_ARAC_FAMILY_2"/>
    <property type="match status" value="1"/>
</dbReference>
<dbReference type="STRING" id="311180.SAMN04488050_103415"/>
<dbReference type="PANTHER" id="PTHR46796:SF12">
    <property type="entry name" value="HTH-TYPE DNA-BINDING TRANSCRIPTIONAL ACTIVATOR EUTR"/>
    <property type="match status" value="1"/>
</dbReference>
<keyword evidence="3" id="KW-0804">Transcription</keyword>
<dbReference type="InterPro" id="IPR009057">
    <property type="entry name" value="Homeodomain-like_sf"/>
</dbReference>
<keyword evidence="6" id="KW-1185">Reference proteome</keyword>
<dbReference type="GO" id="GO:0043565">
    <property type="term" value="F:sequence-specific DNA binding"/>
    <property type="evidence" value="ECO:0007669"/>
    <property type="project" value="InterPro"/>
</dbReference>
<dbReference type="InterPro" id="IPR018062">
    <property type="entry name" value="HTH_AraC-typ_CS"/>
</dbReference>
<sequence length="340" mass="36632">MEEDATNNAMGNRPSGRVATVFAERVVDYRGMAEPLLPVAEASVTHLKPGPGPSHLAIFASDKVSVLGVNHHTASVGVVIVKPECFGFMWWDGSEEYRINGTAAERSVLYAQGKQDGFHAAGGARRTGGIVVRRDHLVAALAALRGVGPEDVHLDPSALKLTDAVATDYRRDFSVLMRAAAGAGPPLASGARDTDLSDAFFGLLLDAYLFATPENTRQARREAPERIVRKAEERFFEAEAGPISLADICAAAGVSQSSLYRAFHSVCGEAPLAYFQKRRLTDARRYLVATEAARGAVRNAALSVGFTEMGRFSVEYRRLFGESPSATLRDVSPRNRPKGL</sequence>
<dbReference type="PANTHER" id="PTHR46796">
    <property type="entry name" value="HTH-TYPE TRANSCRIPTIONAL ACTIVATOR RHAS-RELATED"/>
    <property type="match status" value="1"/>
</dbReference>
<dbReference type="GO" id="GO:0003700">
    <property type="term" value="F:DNA-binding transcription factor activity"/>
    <property type="evidence" value="ECO:0007669"/>
    <property type="project" value="InterPro"/>
</dbReference>
<dbReference type="EMBL" id="FOZW01000003">
    <property type="protein sequence ID" value="SFS68177.1"/>
    <property type="molecule type" value="Genomic_DNA"/>
</dbReference>
<dbReference type="Proteomes" id="UP000199392">
    <property type="component" value="Unassembled WGS sequence"/>
</dbReference>
<accession>A0A1I6RTY3</accession>
<dbReference type="SUPFAM" id="SSF46689">
    <property type="entry name" value="Homeodomain-like"/>
    <property type="match status" value="1"/>
</dbReference>
<reference evidence="6" key="1">
    <citation type="submission" date="2016-10" db="EMBL/GenBank/DDBJ databases">
        <authorList>
            <person name="Varghese N."/>
            <person name="Submissions S."/>
        </authorList>
    </citation>
    <scope>NUCLEOTIDE SEQUENCE [LARGE SCALE GENOMIC DNA]</scope>
    <source>
        <strain evidence="6">DSM 26894</strain>
    </source>
</reference>
<protein>
    <submittedName>
        <fullName evidence="5">AraC-type DNA-binding protein</fullName>
    </submittedName>
</protein>
<evidence type="ECO:0000256" key="2">
    <source>
        <dbReference type="ARBA" id="ARBA00023125"/>
    </source>
</evidence>
<keyword evidence="2 5" id="KW-0238">DNA-binding</keyword>
<evidence type="ECO:0000256" key="3">
    <source>
        <dbReference type="ARBA" id="ARBA00023163"/>
    </source>
</evidence>
<gene>
    <name evidence="5" type="ORF">SAMN04488050_103415</name>
</gene>
<dbReference type="Pfam" id="PF12833">
    <property type="entry name" value="HTH_18"/>
    <property type="match status" value="1"/>
</dbReference>
<keyword evidence="1" id="KW-0805">Transcription regulation</keyword>
<feature type="domain" description="HTH araC/xylS-type" evidence="4">
    <location>
        <begin position="225"/>
        <end position="330"/>
    </location>
</feature>
<evidence type="ECO:0000256" key="1">
    <source>
        <dbReference type="ARBA" id="ARBA00023015"/>
    </source>
</evidence>
<organism evidence="5 6">
    <name type="scientific">Alloyangia pacifica</name>
    <dbReference type="NCBI Taxonomy" id="311180"/>
    <lineage>
        <taxon>Bacteria</taxon>
        <taxon>Pseudomonadati</taxon>
        <taxon>Pseudomonadota</taxon>
        <taxon>Alphaproteobacteria</taxon>
        <taxon>Rhodobacterales</taxon>
        <taxon>Roseobacteraceae</taxon>
        <taxon>Alloyangia</taxon>
    </lineage>
</organism>
<proteinExistence type="predicted"/>
<dbReference type="SMART" id="SM00342">
    <property type="entry name" value="HTH_ARAC"/>
    <property type="match status" value="1"/>
</dbReference>
<dbReference type="InterPro" id="IPR050204">
    <property type="entry name" value="AraC_XylS_family_regulators"/>
</dbReference>
<name>A0A1I6RTY3_9RHOB</name>
<dbReference type="RefSeq" id="WP_218124860.1">
    <property type="nucleotide sequence ID" value="NZ_FNCL01000003.1"/>
</dbReference>